<proteinExistence type="predicted"/>
<evidence type="ECO:0000313" key="1">
    <source>
        <dbReference type="EMBL" id="EUT86140.1"/>
    </source>
</evidence>
<gene>
    <name evidence="1" type="ORF">PFAG_02599</name>
</gene>
<accession>W7FQM6</accession>
<dbReference type="EMBL" id="KE123493">
    <property type="protein sequence ID" value="EUT86140.1"/>
    <property type="molecule type" value="Genomic_DNA"/>
</dbReference>
<feature type="non-terminal residue" evidence="1">
    <location>
        <position position="1"/>
    </location>
</feature>
<dbReference type="AlphaFoldDB" id="W7FQM6"/>
<sequence>LYIHKHSTFKNSTHKPFEFFD</sequence>
<dbReference type="Proteomes" id="UP000030666">
    <property type="component" value="Unassembled WGS sequence"/>
</dbReference>
<reference evidence="1" key="1">
    <citation type="submission" date="2013-02" db="EMBL/GenBank/DDBJ databases">
        <title>The Genome Sequence of Plasmodium falciparum Santa Lucia.</title>
        <authorList>
            <consortium name="The Broad Institute Genome Sequencing Platform"/>
            <consortium name="The Broad Institute Genome Sequencing Center for Infectious Disease"/>
            <person name="Neafsey D."/>
            <person name="Cheeseman I."/>
            <person name="Volkman S."/>
            <person name="Adams J."/>
            <person name="Walker B."/>
            <person name="Young S.K."/>
            <person name="Zeng Q."/>
            <person name="Gargeya S."/>
            <person name="Fitzgerald M."/>
            <person name="Haas B."/>
            <person name="Abouelleil A."/>
            <person name="Alvarado L."/>
            <person name="Arachchi H.M."/>
            <person name="Berlin A.M."/>
            <person name="Chapman S.B."/>
            <person name="Dewar J."/>
            <person name="Goldberg J."/>
            <person name="Griggs A."/>
            <person name="Gujja S."/>
            <person name="Hansen M."/>
            <person name="Howarth C."/>
            <person name="Imamovic A."/>
            <person name="Larimer J."/>
            <person name="McCowan C."/>
            <person name="Murphy C."/>
            <person name="Neiman D."/>
            <person name="Pearson M."/>
            <person name="Priest M."/>
            <person name="Roberts A."/>
            <person name="Saif S."/>
            <person name="Shea T."/>
            <person name="Sisk P."/>
            <person name="Sykes S."/>
            <person name="Wortman J."/>
            <person name="Nusbaum C."/>
            <person name="Birren B."/>
        </authorList>
    </citation>
    <scope>NUCLEOTIDE SEQUENCE [LARGE SCALE GENOMIC DNA]</scope>
    <source>
        <strain evidence="1">Santa Lucia</strain>
    </source>
</reference>
<organism evidence="1">
    <name type="scientific">Plasmodium falciparum Santa Lucia</name>
    <dbReference type="NCBI Taxonomy" id="478859"/>
    <lineage>
        <taxon>Eukaryota</taxon>
        <taxon>Sar</taxon>
        <taxon>Alveolata</taxon>
        <taxon>Apicomplexa</taxon>
        <taxon>Aconoidasida</taxon>
        <taxon>Haemosporida</taxon>
        <taxon>Plasmodiidae</taxon>
        <taxon>Plasmodium</taxon>
        <taxon>Plasmodium (Laverania)</taxon>
    </lineage>
</organism>
<name>W7FQM6_PLAFA</name>
<protein>
    <submittedName>
        <fullName evidence="1">Uncharacterized protein</fullName>
    </submittedName>
</protein>